<protein>
    <recommendedName>
        <fullName evidence="6">Protein kinase domain-containing protein</fullName>
    </recommendedName>
</protein>
<evidence type="ECO:0000256" key="4">
    <source>
        <dbReference type="ARBA" id="ARBA00022777"/>
    </source>
</evidence>
<dbReference type="PANTHER" id="PTHR24345:SF0">
    <property type="entry name" value="CELL CYCLE SERINE_THREONINE-PROTEIN KINASE CDC5_MSD2"/>
    <property type="match status" value="1"/>
</dbReference>
<dbReference type="InterPro" id="IPR008271">
    <property type="entry name" value="Ser/Thr_kinase_AS"/>
</dbReference>
<dbReference type="OrthoDB" id="408964at2759"/>
<dbReference type="PANTHER" id="PTHR24345">
    <property type="entry name" value="SERINE/THREONINE-PROTEIN KINASE PLK"/>
    <property type="match status" value="1"/>
</dbReference>
<evidence type="ECO:0000256" key="1">
    <source>
        <dbReference type="ARBA" id="ARBA00022527"/>
    </source>
</evidence>
<evidence type="ECO:0000256" key="5">
    <source>
        <dbReference type="ARBA" id="ARBA00022840"/>
    </source>
</evidence>
<dbReference type="EMBL" id="OC854580">
    <property type="protein sequence ID" value="CAD7619536.1"/>
    <property type="molecule type" value="Genomic_DNA"/>
</dbReference>
<evidence type="ECO:0000313" key="7">
    <source>
        <dbReference type="EMBL" id="CAD7619536.1"/>
    </source>
</evidence>
<dbReference type="InterPro" id="IPR011009">
    <property type="entry name" value="Kinase-like_dom_sf"/>
</dbReference>
<dbReference type="InterPro" id="IPR000719">
    <property type="entry name" value="Prot_kinase_dom"/>
</dbReference>
<dbReference type="PROSITE" id="PS00108">
    <property type="entry name" value="PROTEIN_KINASE_ST"/>
    <property type="match status" value="1"/>
</dbReference>
<dbReference type="Gene3D" id="1.10.510.10">
    <property type="entry name" value="Transferase(Phosphotransferase) domain 1"/>
    <property type="match status" value="1"/>
</dbReference>
<dbReference type="Proteomes" id="UP000759131">
    <property type="component" value="Unassembled WGS sequence"/>
</dbReference>
<dbReference type="EMBL" id="CAJPIZ010000005">
    <property type="protein sequence ID" value="CAG2099966.1"/>
    <property type="molecule type" value="Genomic_DNA"/>
</dbReference>
<sequence length="197" mass="22649">MYNSFRTETHVFMVLELCEKGAMDELLKKNSKISEKFTQKFILQIIKALEYLHEIKNVVHRDLKLGNLFLDEKLDIKIGDFGLSAVIEDGQKRKTVCGTPNYIAPEILFGKVTGHSYSADVWSLGVITYTLLIGTPPFQQSSVSEIYKRIEENKYIFPESCTISEDSKDFISKILISNPEDRPDLKQLQLHRLLMIM</sequence>
<evidence type="ECO:0000256" key="2">
    <source>
        <dbReference type="ARBA" id="ARBA00022679"/>
    </source>
</evidence>
<name>A0A7R9KAN1_9ACAR</name>
<proteinExistence type="predicted"/>
<dbReference type="SMART" id="SM00220">
    <property type="entry name" value="S_TKc"/>
    <property type="match status" value="1"/>
</dbReference>
<dbReference type="GO" id="GO:0005634">
    <property type="term" value="C:nucleus"/>
    <property type="evidence" value="ECO:0007669"/>
    <property type="project" value="TreeGrafter"/>
</dbReference>
<dbReference type="GO" id="GO:0004674">
    <property type="term" value="F:protein serine/threonine kinase activity"/>
    <property type="evidence" value="ECO:0007669"/>
    <property type="project" value="UniProtKB-KW"/>
</dbReference>
<evidence type="ECO:0000259" key="6">
    <source>
        <dbReference type="PROSITE" id="PS50011"/>
    </source>
</evidence>
<dbReference type="AlphaFoldDB" id="A0A7R9KAN1"/>
<keyword evidence="5" id="KW-0067">ATP-binding</keyword>
<dbReference type="SUPFAM" id="SSF56112">
    <property type="entry name" value="Protein kinase-like (PK-like)"/>
    <property type="match status" value="1"/>
</dbReference>
<keyword evidence="1" id="KW-0723">Serine/threonine-protein kinase</keyword>
<reference evidence="7" key="1">
    <citation type="submission" date="2020-11" db="EMBL/GenBank/DDBJ databases">
        <authorList>
            <person name="Tran Van P."/>
        </authorList>
    </citation>
    <scope>NUCLEOTIDE SEQUENCE</scope>
</reference>
<organism evidence="7">
    <name type="scientific">Medioppia subpectinata</name>
    <dbReference type="NCBI Taxonomy" id="1979941"/>
    <lineage>
        <taxon>Eukaryota</taxon>
        <taxon>Metazoa</taxon>
        <taxon>Ecdysozoa</taxon>
        <taxon>Arthropoda</taxon>
        <taxon>Chelicerata</taxon>
        <taxon>Arachnida</taxon>
        <taxon>Acari</taxon>
        <taxon>Acariformes</taxon>
        <taxon>Sarcoptiformes</taxon>
        <taxon>Oribatida</taxon>
        <taxon>Brachypylina</taxon>
        <taxon>Oppioidea</taxon>
        <taxon>Oppiidae</taxon>
        <taxon>Medioppia</taxon>
    </lineage>
</organism>
<evidence type="ECO:0000256" key="3">
    <source>
        <dbReference type="ARBA" id="ARBA00022741"/>
    </source>
</evidence>
<keyword evidence="4" id="KW-0418">Kinase</keyword>
<dbReference type="Pfam" id="PF00069">
    <property type="entry name" value="Pkinase"/>
    <property type="match status" value="1"/>
</dbReference>
<evidence type="ECO:0000313" key="8">
    <source>
        <dbReference type="Proteomes" id="UP000759131"/>
    </source>
</evidence>
<keyword evidence="2" id="KW-0808">Transferase</keyword>
<keyword evidence="3" id="KW-0547">Nucleotide-binding</keyword>
<dbReference type="GO" id="GO:0005524">
    <property type="term" value="F:ATP binding"/>
    <property type="evidence" value="ECO:0007669"/>
    <property type="project" value="UniProtKB-KW"/>
</dbReference>
<accession>A0A7R9KAN1</accession>
<feature type="domain" description="Protein kinase" evidence="6">
    <location>
        <begin position="1"/>
        <end position="194"/>
    </location>
</feature>
<gene>
    <name evidence="7" type="ORF">OSB1V03_LOCUS37</name>
</gene>
<dbReference type="PROSITE" id="PS50011">
    <property type="entry name" value="PROTEIN_KINASE_DOM"/>
    <property type="match status" value="1"/>
</dbReference>
<keyword evidence="8" id="KW-1185">Reference proteome</keyword>